<dbReference type="RefSeq" id="WP_111342108.1">
    <property type="nucleotide sequence ID" value="NZ_QHHQ01000001.1"/>
</dbReference>
<proteinExistence type="predicted"/>
<evidence type="ECO:0000259" key="1">
    <source>
        <dbReference type="Pfam" id="PF10005"/>
    </source>
</evidence>
<dbReference type="InterPro" id="IPR011201">
    <property type="entry name" value="Zinc-ribbon_6_bact"/>
</dbReference>
<dbReference type="EMBL" id="QHHQ01000001">
    <property type="protein sequence ID" value="RAI03428.1"/>
    <property type="molecule type" value="Genomic_DNA"/>
</dbReference>
<dbReference type="Proteomes" id="UP000249590">
    <property type="component" value="Unassembled WGS sequence"/>
</dbReference>
<evidence type="ECO:0000313" key="2">
    <source>
        <dbReference type="EMBL" id="RAI03428.1"/>
    </source>
</evidence>
<evidence type="ECO:0000313" key="3">
    <source>
        <dbReference type="Proteomes" id="UP000249590"/>
    </source>
</evidence>
<dbReference type="PIRSF" id="PIRSF012641">
    <property type="entry name" value="UCP012641"/>
    <property type="match status" value="1"/>
</dbReference>
<dbReference type="Gene3D" id="3.40.390.70">
    <property type="match status" value="1"/>
</dbReference>
<dbReference type="Pfam" id="PF10005">
    <property type="entry name" value="Zn_ribbon_DZR_6"/>
    <property type="match status" value="1"/>
</dbReference>
<dbReference type="Pfam" id="PF15887">
    <property type="entry name" value="Peptidase_Mx"/>
    <property type="match status" value="1"/>
</dbReference>
<reference evidence="2 3" key="1">
    <citation type="submission" date="2018-05" db="EMBL/GenBank/DDBJ databases">
        <title>Acuticoccus sediminis sp. nov., isolated from deep-sea sediment of Indian Ocean.</title>
        <authorList>
            <person name="Liu X."/>
            <person name="Lai Q."/>
            <person name="Du Y."/>
            <person name="Sun F."/>
            <person name="Zhang X."/>
            <person name="Wang S."/>
            <person name="Shao Z."/>
        </authorList>
    </citation>
    <scope>NUCLEOTIDE SEQUENCE [LARGE SCALE GENOMIC DNA]</scope>
    <source>
        <strain evidence="2 3">PTG4-2</strain>
    </source>
</reference>
<dbReference type="OrthoDB" id="256753at2"/>
<comment type="caution">
    <text evidence="2">The sequence shown here is derived from an EMBL/GenBank/DDBJ whole genome shotgun (WGS) entry which is preliminary data.</text>
</comment>
<dbReference type="InterPro" id="IPR031321">
    <property type="entry name" value="UCP012641"/>
</dbReference>
<sequence>MKRFSCRNCGNEVHFESTQCVRCGNALGFDAVTGNMLSTPQGSPWSNGQTTYNACANAAHLACNWLVPASSGNTLCQACSHNRTIPDLSDPEAVELWRNLEQAKRYLFYSIIRWNLPQPTVAEDPDRGLAFDFLADQQNGDGTVTPVLTGHADGLVTINIAEGDDAERERRRTEMGEPYRTLVGHFRHEVGHYYWDRLVRDAGKEDAYRAVFGDERADYAAALQNHYASGPPVDWANAYISSYATAHPWEDWAETFAHYIHIVDALETAAAFGLRTTGLGNNGSHHVDFDPYTQGAISDLLHAWVPVTVAMNAINRSMGQPDLYPFVLNKPVEEKLGFVHDLIRSHARTTAITQKRPWWRIGR</sequence>
<accession>A0A8B2NT97</accession>
<organism evidence="2 3">
    <name type="scientific">Acuticoccus sediminis</name>
    <dbReference type="NCBI Taxonomy" id="2184697"/>
    <lineage>
        <taxon>Bacteria</taxon>
        <taxon>Pseudomonadati</taxon>
        <taxon>Pseudomonadota</taxon>
        <taxon>Alphaproteobacteria</taxon>
        <taxon>Hyphomicrobiales</taxon>
        <taxon>Amorphaceae</taxon>
        <taxon>Acuticoccus</taxon>
    </lineage>
</organism>
<keyword evidence="3" id="KW-1185">Reference proteome</keyword>
<name>A0A8B2NT97_9HYPH</name>
<protein>
    <recommendedName>
        <fullName evidence="1">Zinc-ribbon domain-containing protein</fullName>
    </recommendedName>
</protein>
<gene>
    <name evidence="2" type="ORF">DLJ53_02645</name>
</gene>
<dbReference type="AlphaFoldDB" id="A0A8B2NT97"/>
<feature type="domain" description="Zinc-ribbon" evidence="1">
    <location>
        <begin position="4"/>
        <end position="90"/>
    </location>
</feature>